<sequence length="170" mass="20273">MNMKSLHTQQQIEHALFKLLQKKPYTEISIAEITRKAKVSRTSFYRNYDQKDEVIAQFLFNQYHNFIADIDQHNLRTFKQQLTAYLEFFKDNPQLMKLLLDAGFEGELLNFQTKYLKKLMSVYHSDVHLPDYAIAYQSGGTYMLLVWWVKQNYQTSLTDLITYAEKHIML</sequence>
<protein>
    <submittedName>
        <fullName evidence="4">Transcriptional regulator</fullName>
    </submittedName>
</protein>
<dbReference type="InterPro" id="IPR009057">
    <property type="entry name" value="Homeodomain-like_sf"/>
</dbReference>
<dbReference type="SUPFAM" id="SSF46689">
    <property type="entry name" value="Homeodomain-like"/>
    <property type="match status" value="1"/>
</dbReference>
<evidence type="ECO:0000259" key="3">
    <source>
        <dbReference type="PROSITE" id="PS50977"/>
    </source>
</evidence>
<keyword evidence="1 2" id="KW-0238">DNA-binding</keyword>
<proteinExistence type="predicted"/>
<dbReference type="GO" id="GO:0003677">
    <property type="term" value="F:DNA binding"/>
    <property type="evidence" value="ECO:0007669"/>
    <property type="project" value="UniProtKB-UniRule"/>
</dbReference>
<dbReference type="Proteomes" id="UP000067598">
    <property type="component" value="Unassembled WGS sequence"/>
</dbReference>
<evidence type="ECO:0000256" key="1">
    <source>
        <dbReference type="ARBA" id="ARBA00023125"/>
    </source>
</evidence>
<evidence type="ECO:0000313" key="4">
    <source>
        <dbReference type="EMBL" id="KWU04756.1"/>
    </source>
</evidence>
<gene>
    <name evidence="4" type="ORF">AEL95_00665</name>
</gene>
<feature type="domain" description="HTH tetR-type" evidence="3">
    <location>
        <begin position="6"/>
        <end position="66"/>
    </location>
</feature>
<feature type="DNA-binding region" description="H-T-H motif" evidence="2">
    <location>
        <begin position="29"/>
        <end position="48"/>
    </location>
</feature>
<dbReference type="AlphaFoldDB" id="A0A120DIX9"/>
<dbReference type="Pfam" id="PF00440">
    <property type="entry name" value="TetR_N"/>
    <property type="match status" value="1"/>
</dbReference>
<reference evidence="4 5" key="1">
    <citation type="journal article" date="2016" name="Microbiology (Mosc.)">
        <title>Comparison of Lactobacillus crispatus isolates from Lactobacillus-dominated vaginal microbiomes with isolates from microbiomes containing bacterial vaginosis-associated bacteria.</title>
        <authorList>
            <person name="Abdelmaksoud A.A."/>
            <person name="Koparde V.N."/>
            <person name="Sheth N.U."/>
            <person name="Serrano M.G."/>
            <person name="Glascock A.L."/>
            <person name="Fettweis J.M."/>
            <person name="Strauss Iii J.F."/>
            <person name="Buck G.A."/>
            <person name="Jefferson K.K."/>
        </authorList>
    </citation>
    <scope>NUCLEOTIDE SEQUENCE [LARGE SCALE GENOMIC DNA]</scope>
    <source>
        <strain evidence="4 5">VMC3</strain>
    </source>
</reference>
<dbReference type="EMBL" id="LJGP01000005">
    <property type="protein sequence ID" value="KWU04756.1"/>
    <property type="molecule type" value="Genomic_DNA"/>
</dbReference>
<dbReference type="PANTHER" id="PTHR43479">
    <property type="entry name" value="ACREF/ENVCD OPERON REPRESSOR-RELATED"/>
    <property type="match status" value="1"/>
</dbReference>
<dbReference type="Gene3D" id="1.10.357.10">
    <property type="entry name" value="Tetracycline Repressor, domain 2"/>
    <property type="match status" value="1"/>
</dbReference>
<evidence type="ECO:0000313" key="5">
    <source>
        <dbReference type="Proteomes" id="UP000067598"/>
    </source>
</evidence>
<accession>A0A120DIX9</accession>
<dbReference type="InterPro" id="IPR050624">
    <property type="entry name" value="HTH-type_Tx_Regulator"/>
</dbReference>
<dbReference type="PANTHER" id="PTHR43479:SF11">
    <property type="entry name" value="ACREF_ENVCD OPERON REPRESSOR-RELATED"/>
    <property type="match status" value="1"/>
</dbReference>
<dbReference type="InterPro" id="IPR001647">
    <property type="entry name" value="HTH_TetR"/>
</dbReference>
<evidence type="ECO:0000256" key="2">
    <source>
        <dbReference type="PROSITE-ProRule" id="PRU00335"/>
    </source>
</evidence>
<comment type="caution">
    <text evidence="4">The sequence shown here is derived from an EMBL/GenBank/DDBJ whole genome shotgun (WGS) entry which is preliminary data.</text>
</comment>
<dbReference type="RefSeq" id="WP_060461624.1">
    <property type="nucleotide sequence ID" value="NZ_LJGP01000005.1"/>
</dbReference>
<name>A0A120DIX9_9LACO</name>
<dbReference type="PATRIC" id="fig|47770.28.peg.1469"/>
<dbReference type="PROSITE" id="PS50977">
    <property type="entry name" value="HTH_TETR_2"/>
    <property type="match status" value="1"/>
</dbReference>
<organism evidence="4 5">
    <name type="scientific">Lactobacillus crispatus</name>
    <dbReference type="NCBI Taxonomy" id="47770"/>
    <lineage>
        <taxon>Bacteria</taxon>
        <taxon>Bacillati</taxon>
        <taxon>Bacillota</taxon>
        <taxon>Bacilli</taxon>
        <taxon>Lactobacillales</taxon>
        <taxon>Lactobacillaceae</taxon>
        <taxon>Lactobacillus</taxon>
    </lineage>
</organism>